<accession>A0A2H5F0R6</accession>
<dbReference type="PANTHER" id="PTHR46689:SF2">
    <property type="entry name" value="WW DOMAIN PROTEIN (AFU_ORTHOLOGUE AFUA_6G06520)"/>
    <property type="match status" value="1"/>
</dbReference>
<dbReference type="InterPro" id="IPR043904">
    <property type="entry name" value="PhoD_2-like"/>
</dbReference>
<dbReference type="PANTHER" id="PTHR46689">
    <property type="entry name" value="MEMBRANE PROTEIN, PUTATIVE-RELATED"/>
    <property type="match status" value="1"/>
</dbReference>
<protein>
    <recommendedName>
        <fullName evidence="1">PhoD-like phosphatase domain-containing protein</fullName>
    </recommendedName>
</protein>
<dbReference type="AlphaFoldDB" id="A0A2H5F0R6"/>
<dbReference type="Pfam" id="PF19050">
    <property type="entry name" value="PhoD_2"/>
    <property type="match status" value="1"/>
</dbReference>
<name>A0A2H5F0R6_9RHOB</name>
<keyword evidence="3" id="KW-1185">Reference proteome</keyword>
<dbReference type="Gene3D" id="3.60.21.70">
    <property type="entry name" value="PhoD-like phosphatase"/>
    <property type="match status" value="1"/>
</dbReference>
<dbReference type="InterPro" id="IPR018946">
    <property type="entry name" value="PhoD-like_MPP"/>
</dbReference>
<dbReference type="KEGG" id="pzh:CX676_13950"/>
<evidence type="ECO:0000313" key="2">
    <source>
        <dbReference type="EMBL" id="AUH65140.1"/>
    </source>
</evidence>
<dbReference type="GO" id="GO:0016020">
    <property type="term" value="C:membrane"/>
    <property type="evidence" value="ECO:0007669"/>
    <property type="project" value="TreeGrafter"/>
</dbReference>
<dbReference type="SUPFAM" id="SSF56300">
    <property type="entry name" value="Metallo-dependent phosphatases"/>
    <property type="match status" value="1"/>
</dbReference>
<organism evidence="2 3">
    <name type="scientific">Paracoccus zhejiangensis</name>
    <dbReference type="NCBI Taxonomy" id="1077935"/>
    <lineage>
        <taxon>Bacteria</taxon>
        <taxon>Pseudomonadati</taxon>
        <taxon>Pseudomonadota</taxon>
        <taxon>Alphaproteobacteria</taxon>
        <taxon>Rhodobacterales</taxon>
        <taxon>Paracoccaceae</taxon>
        <taxon>Paracoccus</taxon>
    </lineage>
</organism>
<dbReference type="Proteomes" id="UP000234530">
    <property type="component" value="Chromosome"/>
</dbReference>
<dbReference type="CDD" id="cd07389">
    <property type="entry name" value="MPP_PhoD"/>
    <property type="match status" value="1"/>
</dbReference>
<feature type="domain" description="PhoD-like phosphatase" evidence="1">
    <location>
        <begin position="117"/>
        <end position="331"/>
    </location>
</feature>
<dbReference type="InterPro" id="IPR029052">
    <property type="entry name" value="Metallo-depent_PP-like"/>
</dbReference>
<gene>
    <name evidence="2" type="ORF">CX676_13950</name>
</gene>
<dbReference type="EMBL" id="CP025430">
    <property type="protein sequence ID" value="AUH65140.1"/>
    <property type="molecule type" value="Genomic_DNA"/>
</dbReference>
<evidence type="ECO:0000259" key="1">
    <source>
        <dbReference type="Pfam" id="PF19050"/>
    </source>
</evidence>
<dbReference type="InterPro" id="IPR038607">
    <property type="entry name" value="PhoD-like_sf"/>
</dbReference>
<evidence type="ECO:0000313" key="3">
    <source>
        <dbReference type="Proteomes" id="UP000234530"/>
    </source>
</evidence>
<dbReference type="OrthoDB" id="327733at2"/>
<proteinExistence type="predicted"/>
<reference evidence="2 3" key="1">
    <citation type="journal article" date="2013" name="Antonie Van Leeuwenhoek">
        <title>Paracoccus zhejiangensis sp. nov., isolated from activated sludge in wastewater-treatment system.</title>
        <authorList>
            <person name="Wu Z.G."/>
            <person name="Zhang D.F."/>
            <person name="Liu Y.L."/>
            <person name="Wang F."/>
            <person name="Jiang X."/>
            <person name="Li C."/>
            <person name="Li S.P."/>
            <person name="Hong Q."/>
            <person name="Li W.J."/>
        </authorList>
    </citation>
    <scope>NUCLEOTIDE SEQUENCE [LARGE SCALE GENOMIC DNA]</scope>
    <source>
        <strain evidence="2 3">J6</strain>
    </source>
</reference>
<dbReference type="RefSeq" id="WP_101753167.1">
    <property type="nucleotide sequence ID" value="NZ_CP025430.1"/>
</dbReference>
<sequence>MTTAFADPAFGPVLYFRRHEADRLHLAALVGRPASAGTPDPLLASGGEIAPKPLGQVDGFQLWRFDFALGADDRGYRFEGREYPVITDLSSDMRIAFVSCNGEENGDLDRDAPERNAMWDRLAAEHAEQPFALMLQGGDQIYADEVTQGHDLTEDWPDYAPDTATQAQLDDLRAYLRRRFTERYLMVLSAEAYARIAAQVPSLSVWDDHDICDGWGSLADDLANSAVGQTLFDVAREMYLLFQHAATEADIPDLFTDPHGTSLGWVRYLPDLTLIGPDLRSERTRRRIMGPAGWQAFDALEPRAGQTIMVSSVPLLGPRLSLIERLLQVIPKMQHYEDDLRDQWQSRAHRAEWRRMQRAVLRLREAGPLTVVSGEIHVATRAEMLPRESLIHQLVASGISHRAPPKAYGRALGMLAYLGEAPLKEHPIRNLFLPGQKQRYISQRNYLTLDRKAGRWQAVWNLEESGRTPPLALSE</sequence>